<keyword evidence="11" id="KW-0282">Flagellum</keyword>
<evidence type="ECO:0000256" key="10">
    <source>
        <dbReference type="RuleBase" id="RU364125"/>
    </source>
</evidence>
<evidence type="ECO:0000256" key="3">
    <source>
        <dbReference type="ARBA" id="ARBA00008281"/>
    </source>
</evidence>
<comment type="similarity">
    <text evidence="3 10">Belongs to the FliL family.</text>
</comment>
<feature type="transmembrane region" description="Helical" evidence="10">
    <location>
        <begin position="25"/>
        <end position="45"/>
    </location>
</feature>
<dbReference type="Proteomes" id="UP000627446">
    <property type="component" value="Unassembled WGS sequence"/>
</dbReference>
<keyword evidence="11" id="KW-0969">Cilium</keyword>
<keyword evidence="9 10" id="KW-0472">Membrane</keyword>
<evidence type="ECO:0000256" key="1">
    <source>
        <dbReference type="ARBA" id="ARBA00002254"/>
    </source>
</evidence>
<keyword evidence="8 10" id="KW-1133">Transmembrane helix</keyword>
<name>A0A923HMT2_9BURK</name>
<dbReference type="GO" id="GO:0005886">
    <property type="term" value="C:plasma membrane"/>
    <property type="evidence" value="ECO:0007669"/>
    <property type="project" value="UniProtKB-SubCell"/>
</dbReference>
<keyword evidence="12" id="KW-1185">Reference proteome</keyword>
<accession>A0A923HMT2</accession>
<evidence type="ECO:0000313" key="12">
    <source>
        <dbReference type="Proteomes" id="UP000627446"/>
    </source>
</evidence>
<evidence type="ECO:0000256" key="9">
    <source>
        <dbReference type="ARBA" id="ARBA00023136"/>
    </source>
</evidence>
<keyword evidence="6 10" id="KW-0812">Transmembrane</keyword>
<keyword evidence="7 10" id="KW-0283">Flagellar rotation</keyword>
<evidence type="ECO:0000256" key="7">
    <source>
        <dbReference type="ARBA" id="ARBA00022779"/>
    </source>
</evidence>
<sequence>MLKKASSKSSPKAALLKSSNGDDKFTTYVAGFVLVVFCIAAFIIYQNRFSSRNAANLTYVELKQTIVNDQGVVARMAVTVQVNIGDEDWLKEHERAMNDMFKKEIATMDVDSLRSKDGFNEIQAELKRRFNLEFKTDKVQEVMVTDLLLQDQRK</sequence>
<dbReference type="RefSeq" id="WP_186914947.1">
    <property type="nucleotide sequence ID" value="NZ_JACOFZ010000001.1"/>
</dbReference>
<keyword evidence="4" id="KW-1003">Cell membrane</keyword>
<comment type="subcellular location">
    <subcellularLocation>
        <location evidence="10">Cell inner membrane</location>
    </subcellularLocation>
    <subcellularLocation>
        <location evidence="2">Cell membrane</location>
        <topology evidence="2">Single-pass membrane protein</topology>
    </subcellularLocation>
</comment>
<dbReference type="Pfam" id="PF03748">
    <property type="entry name" value="FliL"/>
    <property type="match status" value="1"/>
</dbReference>
<evidence type="ECO:0000256" key="8">
    <source>
        <dbReference type="ARBA" id="ARBA00022989"/>
    </source>
</evidence>
<gene>
    <name evidence="11" type="ORF">H8K36_04150</name>
</gene>
<comment type="function">
    <text evidence="1 10">Controls the rotational direction of flagella during chemotaxis.</text>
</comment>
<proteinExistence type="inferred from homology"/>
<dbReference type="GO" id="GO:0009425">
    <property type="term" value="C:bacterial-type flagellum basal body"/>
    <property type="evidence" value="ECO:0007669"/>
    <property type="project" value="InterPro"/>
</dbReference>
<evidence type="ECO:0000256" key="2">
    <source>
        <dbReference type="ARBA" id="ARBA00004162"/>
    </source>
</evidence>
<protein>
    <recommendedName>
        <fullName evidence="10">Flagellar protein FliL</fullName>
    </recommendedName>
</protein>
<reference evidence="11" key="1">
    <citation type="submission" date="2020-08" db="EMBL/GenBank/DDBJ databases">
        <title>Novel species isolated from subtropical streams in China.</title>
        <authorList>
            <person name="Lu H."/>
        </authorList>
    </citation>
    <scope>NUCLEOTIDE SEQUENCE</scope>
    <source>
        <strain evidence="11">LX22W</strain>
    </source>
</reference>
<evidence type="ECO:0000256" key="4">
    <source>
        <dbReference type="ARBA" id="ARBA00022475"/>
    </source>
</evidence>
<dbReference type="InterPro" id="IPR005503">
    <property type="entry name" value="FliL"/>
</dbReference>
<keyword evidence="11" id="KW-0966">Cell projection</keyword>
<organism evidence="11 12">
    <name type="scientific">Undibacterium nitidum</name>
    <dbReference type="NCBI Taxonomy" id="2762298"/>
    <lineage>
        <taxon>Bacteria</taxon>
        <taxon>Pseudomonadati</taxon>
        <taxon>Pseudomonadota</taxon>
        <taxon>Betaproteobacteria</taxon>
        <taxon>Burkholderiales</taxon>
        <taxon>Oxalobacteraceae</taxon>
        <taxon>Undibacterium</taxon>
    </lineage>
</organism>
<dbReference type="GO" id="GO:0071973">
    <property type="term" value="P:bacterial-type flagellum-dependent cell motility"/>
    <property type="evidence" value="ECO:0007669"/>
    <property type="project" value="InterPro"/>
</dbReference>
<evidence type="ECO:0000256" key="6">
    <source>
        <dbReference type="ARBA" id="ARBA00022692"/>
    </source>
</evidence>
<keyword evidence="10" id="KW-0997">Cell inner membrane</keyword>
<dbReference type="AlphaFoldDB" id="A0A923HMT2"/>
<comment type="caution">
    <text evidence="11">The sequence shown here is derived from an EMBL/GenBank/DDBJ whole genome shotgun (WGS) entry which is preliminary data.</text>
</comment>
<evidence type="ECO:0000313" key="11">
    <source>
        <dbReference type="EMBL" id="MBC3880553.1"/>
    </source>
</evidence>
<keyword evidence="5 10" id="KW-0145">Chemotaxis</keyword>
<dbReference type="GO" id="GO:0006935">
    <property type="term" value="P:chemotaxis"/>
    <property type="evidence" value="ECO:0007669"/>
    <property type="project" value="UniProtKB-KW"/>
</dbReference>
<dbReference type="EMBL" id="JACOFZ010000001">
    <property type="protein sequence ID" value="MBC3880553.1"/>
    <property type="molecule type" value="Genomic_DNA"/>
</dbReference>
<evidence type="ECO:0000256" key="5">
    <source>
        <dbReference type="ARBA" id="ARBA00022500"/>
    </source>
</evidence>